<proteinExistence type="predicted"/>
<dbReference type="EMBL" id="JACDUT010000003">
    <property type="protein sequence ID" value="MBA2874365.1"/>
    <property type="molecule type" value="Genomic_DNA"/>
</dbReference>
<protein>
    <submittedName>
        <fullName evidence="1">Glutaredoxin-like protein NrdH</fullName>
    </submittedName>
</protein>
<sequence>MNKQVIVYSVQGCNECNKEVEKFGFIVVPVTVVADQAVKGFNPAELKN</sequence>
<reference evidence="1 2" key="1">
    <citation type="submission" date="2020-07" db="EMBL/GenBank/DDBJ databases">
        <title>Genomic Encyclopedia of Type Strains, Phase IV (KMG-IV): sequencing the most valuable type-strain genomes for metagenomic binning, comparative biology and taxonomic classification.</title>
        <authorList>
            <person name="Goeker M."/>
        </authorList>
    </citation>
    <scope>NUCLEOTIDE SEQUENCE [LARGE SCALE GENOMIC DNA]</scope>
    <source>
        <strain evidence="1 2">DSM 15730</strain>
    </source>
</reference>
<organism evidence="1 2">
    <name type="scientific">Thermaerobacillus caldiproteolyticus</name>
    <dbReference type="NCBI Taxonomy" id="247480"/>
    <lineage>
        <taxon>Bacteria</taxon>
        <taxon>Bacillati</taxon>
        <taxon>Bacillota</taxon>
        <taxon>Bacilli</taxon>
        <taxon>Bacillales</taxon>
        <taxon>Anoxybacillaceae</taxon>
        <taxon>Thermaerobacillus</taxon>
    </lineage>
</organism>
<evidence type="ECO:0000313" key="2">
    <source>
        <dbReference type="Proteomes" id="UP000523087"/>
    </source>
</evidence>
<dbReference type="RefSeq" id="WP_181555291.1">
    <property type="nucleotide sequence ID" value="NZ_JACDUT010000003.1"/>
</dbReference>
<accession>A0A7V9Z5M0</accession>
<comment type="caution">
    <text evidence="1">The sequence shown here is derived from an EMBL/GenBank/DDBJ whole genome shotgun (WGS) entry which is preliminary data.</text>
</comment>
<keyword evidence="2" id="KW-1185">Reference proteome</keyword>
<name>A0A7V9Z5M0_9BACL</name>
<gene>
    <name evidence="1" type="ORF">HNR31_001135</name>
</gene>
<evidence type="ECO:0000313" key="1">
    <source>
        <dbReference type="EMBL" id="MBA2874365.1"/>
    </source>
</evidence>
<dbReference type="AlphaFoldDB" id="A0A7V9Z5M0"/>
<dbReference type="Proteomes" id="UP000523087">
    <property type="component" value="Unassembled WGS sequence"/>
</dbReference>